<evidence type="ECO:0000313" key="4">
    <source>
        <dbReference type="Proteomes" id="UP001138661"/>
    </source>
</evidence>
<dbReference type="InterPro" id="IPR050659">
    <property type="entry name" value="Peptidase_M24B"/>
</dbReference>
<accession>A0A9X1K084</accession>
<protein>
    <submittedName>
        <fullName evidence="3">Xaa-Pro peptidase family protein</fullName>
    </submittedName>
</protein>
<dbReference type="RefSeq" id="WP_219506135.1">
    <property type="nucleotide sequence ID" value="NZ_JAHXDN010000006.1"/>
</dbReference>
<feature type="domain" description="Creatinase N-terminal" evidence="2">
    <location>
        <begin position="15"/>
        <end position="159"/>
    </location>
</feature>
<reference evidence="3" key="1">
    <citation type="submission" date="2021-07" db="EMBL/GenBank/DDBJ databases">
        <title>Roseobacter insulae sp. nov., isolated from a tidal flat.</title>
        <authorList>
            <person name="Park S."/>
            <person name="Yoon J.-H."/>
        </authorList>
    </citation>
    <scope>NUCLEOTIDE SEQUENCE</scope>
    <source>
        <strain evidence="3">YSTF-M11</strain>
    </source>
</reference>
<proteinExistence type="predicted"/>
<dbReference type="EMBL" id="JAHXDN010000006">
    <property type="protein sequence ID" value="MBW4710010.1"/>
    <property type="molecule type" value="Genomic_DNA"/>
</dbReference>
<feature type="domain" description="Peptidase M24" evidence="1">
    <location>
        <begin position="168"/>
        <end position="366"/>
    </location>
</feature>
<dbReference type="Proteomes" id="UP001138661">
    <property type="component" value="Unassembled WGS sequence"/>
</dbReference>
<dbReference type="PANTHER" id="PTHR46112:SF2">
    <property type="entry name" value="XAA-PRO AMINOPEPTIDASE P-RELATED"/>
    <property type="match status" value="1"/>
</dbReference>
<dbReference type="Pfam" id="PF01321">
    <property type="entry name" value="Creatinase_N"/>
    <property type="match status" value="1"/>
</dbReference>
<dbReference type="InterPro" id="IPR000994">
    <property type="entry name" value="Pept_M24"/>
</dbReference>
<gene>
    <name evidence="3" type="ORF">KX928_19675</name>
</gene>
<name>A0A9X1K084_9RHOB</name>
<evidence type="ECO:0000259" key="1">
    <source>
        <dbReference type="Pfam" id="PF00557"/>
    </source>
</evidence>
<dbReference type="CDD" id="cd01066">
    <property type="entry name" value="APP_MetAP"/>
    <property type="match status" value="1"/>
</dbReference>
<dbReference type="PANTHER" id="PTHR46112">
    <property type="entry name" value="AMINOPEPTIDASE"/>
    <property type="match status" value="1"/>
</dbReference>
<evidence type="ECO:0000313" key="3">
    <source>
        <dbReference type="EMBL" id="MBW4710010.1"/>
    </source>
</evidence>
<evidence type="ECO:0000259" key="2">
    <source>
        <dbReference type="Pfam" id="PF01321"/>
    </source>
</evidence>
<dbReference type="InterPro" id="IPR000587">
    <property type="entry name" value="Creatinase_N"/>
</dbReference>
<dbReference type="Pfam" id="PF00557">
    <property type="entry name" value="Peptidase_M24"/>
    <property type="match status" value="1"/>
</dbReference>
<dbReference type="AlphaFoldDB" id="A0A9X1K084"/>
<organism evidence="3 4">
    <name type="scientific">Roseobacter insulae</name>
    <dbReference type="NCBI Taxonomy" id="2859783"/>
    <lineage>
        <taxon>Bacteria</taxon>
        <taxon>Pseudomonadati</taxon>
        <taxon>Pseudomonadota</taxon>
        <taxon>Alphaproteobacteria</taxon>
        <taxon>Rhodobacterales</taxon>
        <taxon>Roseobacteraceae</taxon>
        <taxon>Roseobacter</taxon>
    </lineage>
</organism>
<keyword evidence="4" id="KW-1185">Reference proteome</keyword>
<comment type="caution">
    <text evidence="3">The sequence shown here is derived from an EMBL/GenBank/DDBJ whole genome shotgun (WGS) entry which is preliminary data.</text>
</comment>
<sequence length="386" mass="41877">MTVQRGFPTSEYEARVGKAQRLMAEAGLAALLLTTEPEVRYFTGFLTRFWESPTRPWFLILPAAGRPVAVIPSIGAHLMGQSWITDIRTWRSPDYGDDGLSLLTDAFKELVPPSGKIGVPSALESHLRMPLSDYARLQDALGPERLVADKLIMRRLRSVKTDAEISKICHACTIADRSFARVRDIARTGVTLDEVFRRFQMLCLEEGADWVGYLAGGAGPGGYGDVITPAVSRELASGDVLMLDTGVVWDGYFCDFDRNYAVGSVPRDVDDAYARLIEATDAAFEIARPGATAADLFHAMDRIVSGGEGGSDAGRLGHGLGMQLTEWPSLIPQDDTVLEPGMVLTLEPGIEIAPGQTLVHEENIVVSGTGAEYLSAPAPRDLPRLM</sequence>